<reference evidence="9" key="1">
    <citation type="journal article" date="2022" name="Plant J.">
        <title>Strategies of tolerance reflected in two North American maple genomes.</title>
        <authorList>
            <person name="McEvoy S.L."/>
            <person name="Sezen U.U."/>
            <person name="Trouern-Trend A."/>
            <person name="McMahon S.M."/>
            <person name="Schaberg P.G."/>
            <person name="Yang J."/>
            <person name="Wegrzyn J.L."/>
            <person name="Swenson N.G."/>
        </authorList>
    </citation>
    <scope>NUCLEOTIDE SEQUENCE</scope>
    <source>
        <strain evidence="9">NS2018</strain>
    </source>
</reference>
<comment type="similarity">
    <text evidence="1 6">Belongs to the FHY3/FAR1 family.</text>
</comment>
<accession>A0AA39VEJ9</accession>
<comment type="function">
    <text evidence="6">Putative transcription activator involved in regulating light control of development.</text>
</comment>
<dbReference type="GO" id="GO:0006355">
    <property type="term" value="P:regulation of DNA-templated transcription"/>
    <property type="evidence" value="ECO:0007669"/>
    <property type="project" value="UniProtKB-UniRule"/>
</dbReference>
<dbReference type="AlphaFoldDB" id="A0AA39VEJ9"/>
<feature type="compositionally biased region" description="Basic residues" evidence="7">
    <location>
        <begin position="383"/>
        <end position="397"/>
    </location>
</feature>
<evidence type="ECO:0000259" key="8">
    <source>
        <dbReference type="PROSITE" id="PS50966"/>
    </source>
</evidence>
<evidence type="ECO:0000256" key="1">
    <source>
        <dbReference type="ARBA" id="ARBA00005889"/>
    </source>
</evidence>
<keyword evidence="3 5" id="KW-0863">Zinc-finger</keyword>
<evidence type="ECO:0000256" key="4">
    <source>
        <dbReference type="ARBA" id="ARBA00022833"/>
    </source>
</evidence>
<gene>
    <name evidence="9" type="ORF">LWI29_034044</name>
</gene>
<evidence type="ECO:0000256" key="5">
    <source>
        <dbReference type="PROSITE-ProRule" id="PRU00325"/>
    </source>
</evidence>
<feature type="domain" description="SWIM-type" evidence="8">
    <location>
        <begin position="233"/>
        <end position="271"/>
    </location>
</feature>
<evidence type="ECO:0000256" key="7">
    <source>
        <dbReference type="SAM" id="MobiDB-lite"/>
    </source>
</evidence>
<keyword evidence="6" id="KW-0539">Nucleus</keyword>
<dbReference type="SMART" id="SM00575">
    <property type="entry name" value="ZnF_PMZ"/>
    <property type="match status" value="1"/>
</dbReference>
<dbReference type="Proteomes" id="UP001168877">
    <property type="component" value="Unassembled WGS sequence"/>
</dbReference>
<keyword evidence="10" id="KW-1185">Reference proteome</keyword>
<dbReference type="GO" id="GO:0008270">
    <property type="term" value="F:zinc ion binding"/>
    <property type="evidence" value="ECO:0007669"/>
    <property type="project" value="UniProtKB-UniRule"/>
</dbReference>
<dbReference type="PROSITE" id="PS50966">
    <property type="entry name" value="ZF_SWIM"/>
    <property type="match status" value="1"/>
</dbReference>
<dbReference type="EMBL" id="JAUESC010000387">
    <property type="protein sequence ID" value="KAK0575098.1"/>
    <property type="molecule type" value="Genomic_DNA"/>
</dbReference>
<evidence type="ECO:0000313" key="10">
    <source>
        <dbReference type="Proteomes" id="UP001168877"/>
    </source>
</evidence>
<reference evidence="9" key="2">
    <citation type="submission" date="2023-06" db="EMBL/GenBank/DDBJ databases">
        <authorList>
            <person name="Swenson N.G."/>
            <person name="Wegrzyn J.L."/>
            <person name="Mcevoy S.L."/>
        </authorList>
    </citation>
    <scope>NUCLEOTIDE SEQUENCE</scope>
    <source>
        <strain evidence="9">NS2018</strain>
        <tissue evidence="9">Leaf</tissue>
    </source>
</reference>
<comment type="caution">
    <text evidence="9">The sequence shown here is derived from an EMBL/GenBank/DDBJ whole genome shotgun (WGS) entry which is preliminary data.</text>
</comment>
<keyword evidence="2 6" id="KW-0479">Metal-binding</keyword>
<dbReference type="InterPro" id="IPR007527">
    <property type="entry name" value="Znf_SWIM"/>
</dbReference>
<evidence type="ECO:0000313" key="9">
    <source>
        <dbReference type="EMBL" id="KAK0575098.1"/>
    </source>
</evidence>
<sequence>MWLFETSSLPCQVKSQNNPNGSRCSNGKSFNYRMARNSSLLMYWHIYQNAAKNLSGVFERFREFAKDLSECIYEYEEEDEFLDAWEIMLEKYNLKSNEWLEKMFRLKKNWAMVYGRETFCADMMTTQRSESMNNVLKNYVSYKHDLVRFFHHFDRLIEDHRYEELTYDFKATQSSLKLSVNIEILKHASSIYTPVVFKMFQVELGKAYDCVLSICGDDGMLTKYKVTHHKRRFHHSVEFNSSNDTVICSCKKFEFSGILCLHALKVLSSKNVLKIPTQYILKRWTKYAKHGGREVVSKSSLNEDAKASMAKRYRDLCRLQTQVTTKAAMREQTYEIAMNSLYKVIEDVEAHMRGMEVQDLDSSNIQGSTLPTSDGNVMDGKIKGVKTKGRPRGKSGRFKSALERATKKKKVVQKKSSLQV</sequence>
<name>A0AA39VEJ9_ACESA</name>
<dbReference type="InterPro" id="IPR006564">
    <property type="entry name" value="Znf_PMZ"/>
</dbReference>
<feature type="compositionally biased region" description="Polar residues" evidence="7">
    <location>
        <begin position="363"/>
        <end position="375"/>
    </location>
</feature>
<dbReference type="Pfam" id="PF04434">
    <property type="entry name" value="SWIM"/>
    <property type="match status" value="1"/>
</dbReference>
<evidence type="ECO:0000256" key="3">
    <source>
        <dbReference type="ARBA" id="ARBA00022771"/>
    </source>
</evidence>
<evidence type="ECO:0000256" key="6">
    <source>
        <dbReference type="RuleBase" id="RU367018"/>
    </source>
</evidence>
<organism evidence="9 10">
    <name type="scientific">Acer saccharum</name>
    <name type="common">Sugar maple</name>
    <dbReference type="NCBI Taxonomy" id="4024"/>
    <lineage>
        <taxon>Eukaryota</taxon>
        <taxon>Viridiplantae</taxon>
        <taxon>Streptophyta</taxon>
        <taxon>Embryophyta</taxon>
        <taxon>Tracheophyta</taxon>
        <taxon>Spermatophyta</taxon>
        <taxon>Magnoliopsida</taxon>
        <taxon>eudicotyledons</taxon>
        <taxon>Gunneridae</taxon>
        <taxon>Pentapetalae</taxon>
        <taxon>rosids</taxon>
        <taxon>malvids</taxon>
        <taxon>Sapindales</taxon>
        <taxon>Sapindaceae</taxon>
        <taxon>Hippocastanoideae</taxon>
        <taxon>Acereae</taxon>
        <taxon>Acer</taxon>
    </lineage>
</organism>
<keyword evidence="4 6" id="KW-0862">Zinc</keyword>
<evidence type="ECO:0000256" key="2">
    <source>
        <dbReference type="ARBA" id="ARBA00022723"/>
    </source>
</evidence>
<dbReference type="GO" id="GO:0005634">
    <property type="term" value="C:nucleus"/>
    <property type="evidence" value="ECO:0007669"/>
    <property type="project" value="UniProtKB-SubCell"/>
</dbReference>
<feature type="region of interest" description="Disordered" evidence="7">
    <location>
        <begin position="363"/>
        <end position="420"/>
    </location>
</feature>
<dbReference type="PANTHER" id="PTHR31669:SF299">
    <property type="entry name" value="PROTEIN FAR1-RELATED SEQUENCE"/>
    <property type="match status" value="1"/>
</dbReference>
<dbReference type="PANTHER" id="PTHR31669">
    <property type="entry name" value="PROTEIN FAR1-RELATED SEQUENCE 10-RELATED"/>
    <property type="match status" value="1"/>
</dbReference>
<dbReference type="InterPro" id="IPR031052">
    <property type="entry name" value="FHY3/FAR1"/>
</dbReference>
<proteinExistence type="inferred from homology"/>
<comment type="subcellular location">
    <subcellularLocation>
        <location evidence="6">Nucleus</location>
    </subcellularLocation>
</comment>
<protein>
    <recommendedName>
        <fullName evidence="6">Protein FAR1-RELATED SEQUENCE</fullName>
    </recommendedName>
</protein>